<accession>A0A0D3KQT8</accession>
<dbReference type="EnsemblProtists" id="EOD38123">
    <property type="protein sequence ID" value="EOD38123"/>
    <property type="gene ID" value="EMIHUDRAFT_98004"/>
</dbReference>
<dbReference type="AlphaFoldDB" id="A0A0D3KQT8"/>
<evidence type="ECO:0000313" key="2">
    <source>
        <dbReference type="EnsemblProtists" id="EOD38123"/>
    </source>
</evidence>
<organism evidence="2 3">
    <name type="scientific">Emiliania huxleyi (strain CCMP1516)</name>
    <dbReference type="NCBI Taxonomy" id="280463"/>
    <lineage>
        <taxon>Eukaryota</taxon>
        <taxon>Haptista</taxon>
        <taxon>Haptophyta</taxon>
        <taxon>Prymnesiophyceae</taxon>
        <taxon>Isochrysidales</taxon>
        <taxon>Noelaerhabdaceae</taxon>
        <taxon>Emiliania</taxon>
    </lineage>
</organism>
<dbReference type="KEGG" id="ehx:EMIHUDRAFT_98004"/>
<feature type="region of interest" description="Disordered" evidence="1">
    <location>
        <begin position="153"/>
        <end position="172"/>
    </location>
</feature>
<protein>
    <submittedName>
        <fullName evidence="2">Uncharacterized protein</fullName>
    </submittedName>
</protein>
<sequence length="610" mass="65364">MADSFDAEVDPTGSTMLLIMPESSPLLEATEFLGWTATTAGSDGMPRKAAPCAAAAPLLARCRQGAAGQQHPGHPQFLALCPLTFALTGSAWSRVLETLGEAGLFAAPLPSSDDLLDVLAAIEIADLSPLEIGPGDLLPVEGTAAQAAVAGQAAVPARRPGGGRSAAPARPARAPVPARAALHAEADFFLHATVGLLEDPGATLPWKRLVSVLRLLGACHRQDRRNLASGDVRSAGRLLRPAIATRFSLLEPGQSMDNSVLAQHLGEYLDELGGGLPAALRDDPLTPRLCLDALRDALAYREGGEKARLVEERRYHHAAPLAPNLFRLFLSPRPSGEEALERVSNITALLLPGGGTGRARVPFHVSATRAEQALIPKLALLEAEAYLLVFAPTLLRALKANRNAYVVLRTDALTTARTLPAESQKNPLMVSAYQWLLAQPWYQELAPRVIVAHLYGDANPLADCVSRARWTEFATRCRQGSLLRLRTLVERAVDAGAHLGRNFVTGMTYDMSGAEVPYVKTSLKGLVQELHSHARMHAGSAVDLRPLFRTVCETVAKTLSSENARRAMALDDKLMQEGWACLDPDYAADLQMMAMTGFGELTCVRSVSCR</sequence>
<reference evidence="2" key="2">
    <citation type="submission" date="2024-10" db="UniProtKB">
        <authorList>
            <consortium name="EnsemblProtists"/>
        </authorList>
    </citation>
    <scope>IDENTIFICATION</scope>
</reference>
<name>A0A0D3KQT8_EMIH1</name>
<evidence type="ECO:0000313" key="3">
    <source>
        <dbReference type="Proteomes" id="UP000013827"/>
    </source>
</evidence>
<dbReference type="GeneID" id="17283393"/>
<proteinExistence type="predicted"/>
<keyword evidence="3" id="KW-1185">Reference proteome</keyword>
<dbReference type="Proteomes" id="UP000013827">
    <property type="component" value="Unassembled WGS sequence"/>
</dbReference>
<evidence type="ECO:0000256" key="1">
    <source>
        <dbReference type="SAM" id="MobiDB-lite"/>
    </source>
</evidence>
<dbReference type="PaxDb" id="2903-EOD38123"/>
<dbReference type="RefSeq" id="XP_005790552.1">
    <property type="nucleotide sequence ID" value="XM_005790495.1"/>
</dbReference>
<dbReference type="HOGENOM" id="CLU_447944_0_0_1"/>
<reference evidence="3" key="1">
    <citation type="journal article" date="2013" name="Nature">
        <title>Pan genome of the phytoplankton Emiliania underpins its global distribution.</title>
        <authorList>
            <person name="Read B.A."/>
            <person name="Kegel J."/>
            <person name="Klute M.J."/>
            <person name="Kuo A."/>
            <person name="Lefebvre S.C."/>
            <person name="Maumus F."/>
            <person name="Mayer C."/>
            <person name="Miller J."/>
            <person name="Monier A."/>
            <person name="Salamov A."/>
            <person name="Young J."/>
            <person name="Aguilar M."/>
            <person name="Claverie J.M."/>
            <person name="Frickenhaus S."/>
            <person name="Gonzalez K."/>
            <person name="Herman E.K."/>
            <person name="Lin Y.C."/>
            <person name="Napier J."/>
            <person name="Ogata H."/>
            <person name="Sarno A.F."/>
            <person name="Shmutz J."/>
            <person name="Schroeder D."/>
            <person name="de Vargas C."/>
            <person name="Verret F."/>
            <person name="von Dassow P."/>
            <person name="Valentin K."/>
            <person name="Van de Peer Y."/>
            <person name="Wheeler G."/>
            <person name="Dacks J.B."/>
            <person name="Delwiche C.F."/>
            <person name="Dyhrman S.T."/>
            <person name="Glockner G."/>
            <person name="John U."/>
            <person name="Richards T."/>
            <person name="Worden A.Z."/>
            <person name="Zhang X."/>
            <person name="Grigoriev I.V."/>
            <person name="Allen A.E."/>
            <person name="Bidle K."/>
            <person name="Borodovsky M."/>
            <person name="Bowler C."/>
            <person name="Brownlee C."/>
            <person name="Cock J.M."/>
            <person name="Elias M."/>
            <person name="Gladyshev V.N."/>
            <person name="Groth M."/>
            <person name="Guda C."/>
            <person name="Hadaegh A."/>
            <person name="Iglesias-Rodriguez M.D."/>
            <person name="Jenkins J."/>
            <person name="Jones B.M."/>
            <person name="Lawson T."/>
            <person name="Leese F."/>
            <person name="Lindquist E."/>
            <person name="Lobanov A."/>
            <person name="Lomsadze A."/>
            <person name="Malik S.B."/>
            <person name="Marsh M.E."/>
            <person name="Mackinder L."/>
            <person name="Mock T."/>
            <person name="Mueller-Roeber B."/>
            <person name="Pagarete A."/>
            <person name="Parker M."/>
            <person name="Probert I."/>
            <person name="Quesneville H."/>
            <person name="Raines C."/>
            <person name="Rensing S.A."/>
            <person name="Riano-Pachon D.M."/>
            <person name="Richier S."/>
            <person name="Rokitta S."/>
            <person name="Shiraiwa Y."/>
            <person name="Soanes D.M."/>
            <person name="van der Giezen M."/>
            <person name="Wahlund T.M."/>
            <person name="Williams B."/>
            <person name="Wilson W."/>
            <person name="Wolfe G."/>
            <person name="Wurch L.L."/>
        </authorList>
    </citation>
    <scope>NUCLEOTIDE SEQUENCE</scope>
</reference>